<dbReference type="SUPFAM" id="SSF53335">
    <property type="entry name" value="S-adenosyl-L-methionine-dependent methyltransferases"/>
    <property type="match status" value="1"/>
</dbReference>
<dbReference type="PANTHER" id="PTHR45085:SF5">
    <property type="entry name" value="METHYLTRANSFERASE TYPE 11 DOMAIN-CONTAINING PROTEIN"/>
    <property type="match status" value="1"/>
</dbReference>
<keyword evidence="2" id="KW-1185">Reference proteome</keyword>
<gene>
    <name evidence="1" type="ORF">RDI58_004429</name>
</gene>
<organism evidence="1 2">
    <name type="scientific">Solanum bulbocastanum</name>
    <name type="common">Wild potato</name>
    <dbReference type="NCBI Taxonomy" id="147425"/>
    <lineage>
        <taxon>Eukaryota</taxon>
        <taxon>Viridiplantae</taxon>
        <taxon>Streptophyta</taxon>
        <taxon>Embryophyta</taxon>
        <taxon>Tracheophyta</taxon>
        <taxon>Spermatophyta</taxon>
        <taxon>Magnoliopsida</taxon>
        <taxon>eudicotyledons</taxon>
        <taxon>Gunneridae</taxon>
        <taxon>Pentapetalae</taxon>
        <taxon>asterids</taxon>
        <taxon>lamiids</taxon>
        <taxon>Solanales</taxon>
        <taxon>Solanaceae</taxon>
        <taxon>Solanoideae</taxon>
        <taxon>Solaneae</taxon>
        <taxon>Solanum</taxon>
    </lineage>
</organism>
<accession>A0AAN8TXN1</accession>
<comment type="caution">
    <text evidence="1">The sequence shown here is derived from an EMBL/GenBank/DDBJ whole genome shotgun (WGS) entry which is preliminary data.</text>
</comment>
<reference evidence="1 2" key="1">
    <citation type="submission" date="2024-02" db="EMBL/GenBank/DDBJ databases">
        <title>de novo genome assembly of Solanum bulbocastanum strain 11H21.</title>
        <authorList>
            <person name="Hosaka A.J."/>
        </authorList>
    </citation>
    <scope>NUCLEOTIDE SEQUENCE [LARGE SCALE GENOMIC DNA]</scope>
    <source>
        <tissue evidence="1">Young leaves</tissue>
    </source>
</reference>
<protein>
    <recommendedName>
        <fullName evidence="3">Methyltransferase type 11 domain-containing protein</fullName>
    </recommendedName>
</protein>
<evidence type="ECO:0008006" key="3">
    <source>
        <dbReference type="Google" id="ProtNLM"/>
    </source>
</evidence>
<dbReference type="InterPro" id="IPR029063">
    <property type="entry name" value="SAM-dependent_MTases_sf"/>
</dbReference>
<dbReference type="EMBL" id="JBANQN010000002">
    <property type="protein sequence ID" value="KAK6796728.1"/>
    <property type="molecule type" value="Genomic_DNA"/>
</dbReference>
<dbReference type="AlphaFoldDB" id="A0AAN8TXN1"/>
<sequence length="241" mass="27551">MLSSRSRFIGIHPSMETTHMERFLNKLSFTSITIATLTLLLLYLKTPQTFINPNPKPHLKFPKSTCDFTHRTFTTINKHNRRIWSTKSWIQTVHSFTIQFQSLRAQNFFSNKSRILVVSAGAGHSVMALNNMGVNDVSGIEVFESHPLVRRADPHNLPFFDKVFDFGFSPYLERALFPARYVREMERTVRDGGACVVAVEECGGEEVEEVVKLFRKSKLLEVKNVTLGGERRTSIVMKVVK</sequence>
<dbReference type="Proteomes" id="UP001371456">
    <property type="component" value="Unassembled WGS sequence"/>
</dbReference>
<proteinExistence type="predicted"/>
<evidence type="ECO:0000313" key="1">
    <source>
        <dbReference type="EMBL" id="KAK6796728.1"/>
    </source>
</evidence>
<evidence type="ECO:0000313" key="2">
    <source>
        <dbReference type="Proteomes" id="UP001371456"/>
    </source>
</evidence>
<dbReference type="PANTHER" id="PTHR45085">
    <property type="entry name" value="F21J9.14"/>
    <property type="match status" value="1"/>
</dbReference>
<name>A0AAN8TXN1_SOLBU</name>
<dbReference type="Gene3D" id="3.40.50.150">
    <property type="entry name" value="Vaccinia Virus protein VP39"/>
    <property type="match status" value="1"/>
</dbReference>